<evidence type="ECO:0000313" key="7">
    <source>
        <dbReference type="Proteomes" id="UP000254802"/>
    </source>
</evidence>
<gene>
    <name evidence="6" type="primary">yciB_2</name>
    <name evidence="6" type="ORF">NCTC10638_03470</name>
</gene>
<evidence type="ECO:0000313" key="6">
    <source>
        <dbReference type="EMBL" id="STY64294.1"/>
    </source>
</evidence>
<keyword evidence="1" id="KW-1003">Cell membrane</keyword>
<protein>
    <submittedName>
        <fullName evidence="6">Intracellular septation protein</fullName>
    </submittedName>
</protein>
<evidence type="ECO:0000256" key="3">
    <source>
        <dbReference type="ARBA" id="ARBA00022989"/>
    </source>
</evidence>
<organism evidence="6 7">
    <name type="scientific">Mannheimia haemolytica</name>
    <name type="common">Pasteurella haemolytica</name>
    <dbReference type="NCBI Taxonomy" id="75985"/>
    <lineage>
        <taxon>Bacteria</taxon>
        <taxon>Pseudomonadati</taxon>
        <taxon>Pseudomonadota</taxon>
        <taxon>Gammaproteobacteria</taxon>
        <taxon>Pasteurellales</taxon>
        <taxon>Pasteurellaceae</taxon>
        <taxon>Mannheimia</taxon>
    </lineage>
</organism>
<proteinExistence type="predicted"/>
<accession>A0A378N771</accession>
<evidence type="ECO:0000256" key="1">
    <source>
        <dbReference type="ARBA" id="ARBA00022475"/>
    </source>
</evidence>
<dbReference type="InterPro" id="IPR006008">
    <property type="entry name" value="YciB"/>
</dbReference>
<dbReference type="EMBL" id="UGPN01000002">
    <property type="protein sequence ID" value="STY64294.1"/>
    <property type="molecule type" value="Genomic_DNA"/>
</dbReference>
<dbReference type="PANTHER" id="PTHR36917">
    <property type="entry name" value="INTRACELLULAR SEPTATION PROTEIN A-RELATED"/>
    <property type="match status" value="1"/>
</dbReference>
<dbReference type="Pfam" id="PF04279">
    <property type="entry name" value="IspA"/>
    <property type="match status" value="1"/>
</dbReference>
<evidence type="ECO:0000256" key="4">
    <source>
        <dbReference type="ARBA" id="ARBA00023136"/>
    </source>
</evidence>
<evidence type="ECO:0000256" key="2">
    <source>
        <dbReference type="ARBA" id="ARBA00022692"/>
    </source>
</evidence>
<dbReference type="Proteomes" id="UP000254802">
    <property type="component" value="Unassembled WGS sequence"/>
</dbReference>
<keyword evidence="3 5" id="KW-1133">Transmembrane helix</keyword>
<sequence>MKQLLEFIPLILFFVVYKMSGIQMASIALVIATIVQMIALKMLYGKIEKTANYYGWLGGLFRLTECLF</sequence>
<evidence type="ECO:0000256" key="5">
    <source>
        <dbReference type="SAM" id="Phobius"/>
    </source>
</evidence>
<name>A0A378N771_MANHA</name>
<dbReference type="GO" id="GO:0005886">
    <property type="term" value="C:plasma membrane"/>
    <property type="evidence" value="ECO:0007669"/>
    <property type="project" value="TreeGrafter"/>
</dbReference>
<feature type="transmembrane region" description="Helical" evidence="5">
    <location>
        <begin position="20"/>
        <end position="40"/>
    </location>
</feature>
<dbReference type="AlphaFoldDB" id="A0A378N771"/>
<keyword evidence="2 5" id="KW-0812">Transmembrane</keyword>
<reference evidence="6 7" key="1">
    <citation type="submission" date="2018-06" db="EMBL/GenBank/DDBJ databases">
        <authorList>
            <consortium name="Pathogen Informatics"/>
            <person name="Doyle S."/>
        </authorList>
    </citation>
    <scope>NUCLEOTIDE SEQUENCE [LARGE SCALE GENOMIC DNA]</scope>
    <source>
        <strain evidence="6 7">NCTC10638</strain>
    </source>
</reference>
<keyword evidence="4 5" id="KW-0472">Membrane</keyword>
<dbReference type="PANTHER" id="PTHR36917:SF1">
    <property type="entry name" value="INNER MEMBRANE-SPANNING PROTEIN YCIB"/>
    <property type="match status" value="1"/>
</dbReference>